<evidence type="ECO:0000313" key="2">
    <source>
        <dbReference type="EMBL" id="KAB5531753.1"/>
    </source>
</evidence>
<reference evidence="3" key="1">
    <citation type="journal article" date="2019" name="Gigascience">
        <title>De novo genome assembly of the endangered Acer yangbiense, a plant species with extremely small populations endemic to Yunnan Province, China.</title>
        <authorList>
            <person name="Yang J."/>
            <person name="Wariss H.M."/>
            <person name="Tao L."/>
            <person name="Zhang R."/>
            <person name="Yun Q."/>
            <person name="Hollingsworth P."/>
            <person name="Dao Z."/>
            <person name="Luo G."/>
            <person name="Guo H."/>
            <person name="Ma Y."/>
            <person name="Sun W."/>
        </authorList>
    </citation>
    <scope>NUCLEOTIDE SEQUENCE [LARGE SCALE GENOMIC DNA]</scope>
    <source>
        <strain evidence="3">cv. br00</strain>
    </source>
</reference>
<dbReference type="PANTHER" id="PTHR37181:SF1">
    <property type="entry name" value="F6A14.6 PROTEIN"/>
    <property type="match status" value="1"/>
</dbReference>
<sequence length="141" mass="15874">MENARKKWESQELLAIEKASDRNLFDKKLRVTKEAAVLLTYNGFSTSVVICLHFLLASQNVEMTMSSAISELNGKEMMSLIRFLGLVLDEKLSSLVLHQEFQEELKYIEALVSSLASEVKFNCSVANIIETLTAEARAEQN</sequence>
<keyword evidence="1" id="KW-1133">Transmembrane helix</keyword>
<keyword evidence="1" id="KW-0472">Membrane</keyword>
<keyword evidence="3" id="KW-1185">Reference proteome</keyword>
<evidence type="ECO:0000256" key="1">
    <source>
        <dbReference type="SAM" id="Phobius"/>
    </source>
</evidence>
<dbReference type="AlphaFoldDB" id="A0A5N5KMZ5"/>
<gene>
    <name evidence="2" type="ORF">DKX38_018423</name>
</gene>
<name>A0A5N5KMZ5_9ROSI</name>
<dbReference type="PANTHER" id="PTHR37181">
    <property type="entry name" value="F6A14.6 PROTEIN"/>
    <property type="match status" value="1"/>
</dbReference>
<accession>A0A5N5KMZ5</accession>
<keyword evidence="1" id="KW-0812">Transmembrane</keyword>
<comment type="caution">
    <text evidence="2">The sequence shown here is derived from an EMBL/GenBank/DDBJ whole genome shotgun (WGS) entry which is preliminary data.</text>
</comment>
<feature type="transmembrane region" description="Helical" evidence="1">
    <location>
        <begin position="35"/>
        <end position="56"/>
    </location>
</feature>
<protein>
    <submittedName>
        <fullName evidence="2">Uncharacterized protein</fullName>
    </submittedName>
</protein>
<proteinExistence type="predicted"/>
<evidence type="ECO:0000313" key="3">
    <source>
        <dbReference type="Proteomes" id="UP000326939"/>
    </source>
</evidence>
<dbReference type="EMBL" id="VDCV01000012">
    <property type="protein sequence ID" value="KAB5531753.1"/>
    <property type="molecule type" value="Genomic_DNA"/>
</dbReference>
<organism evidence="2 3">
    <name type="scientific">Salix brachista</name>
    <dbReference type="NCBI Taxonomy" id="2182728"/>
    <lineage>
        <taxon>Eukaryota</taxon>
        <taxon>Viridiplantae</taxon>
        <taxon>Streptophyta</taxon>
        <taxon>Embryophyta</taxon>
        <taxon>Tracheophyta</taxon>
        <taxon>Spermatophyta</taxon>
        <taxon>Magnoliopsida</taxon>
        <taxon>eudicotyledons</taxon>
        <taxon>Gunneridae</taxon>
        <taxon>Pentapetalae</taxon>
        <taxon>rosids</taxon>
        <taxon>fabids</taxon>
        <taxon>Malpighiales</taxon>
        <taxon>Salicaceae</taxon>
        <taxon>Saliceae</taxon>
        <taxon>Salix</taxon>
    </lineage>
</organism>
<dbReference type="Proteomes" id="UP000326939">
    <property type="component" value="Chromosome 12"/>
</dbReference>